<proteinExistence type="predicted"/>
<accession>A0A1G7ZI65</accession>
<sequence length="155" mass="16681">MRLVLDTNIVMDMLHFANPHTAPLLAALTAGRCTAFTDRDCLAELARVCTYPAFALDPAAQAALIARYTGFVVVNDADGADEDAPGIALPRCRDPDDQKFLVLAARCGADLLITRDKLLLRLAGHRRLPPPFRIVTAEAALPLLGLAPEDPALRV</sequence>
<protein>
    <submittedName>
        <fullName evidence="2">Putative toxin-antitoxin system toxin component, PIN family</fullName>
    </submittedName>
</protein>
<dbReference type="InterPro" id="IPR002716">
    <property type="entry name" value="PIN_dom"/>
</dbReference>
<evidence type="ECO:0000313" key="2">
    <source>
        <dbReference type="EMBL" id="SDH08442.1"/>
    </source>
</evidence>
<dbReference type="STRING" id="83767.SAMN05660652_01183"/>
<keyword evidence="3" id="KW-1185">Reference proteome</keyword>
<dbReference type="AlphaFoldDB" id="A0A1G7ZI65"/>
<dbReference type="SUPFAM" id="SSF88723">
    <property type="entry name" value="PIN domain-like"/>
    <property type="match status" value="1"/>
</dbReference>
<dbReference type="OrthoDB" id="9802272at2"/>
<organism evidence="2 3">
    <name type="scientific">Propionivibrio dicarboxylicus</name>
    <dbReference type="NCBI Taxonomy" id="83767"/>
    <lineage>
        <taxon>Bacteria</taxon>
        <taxon>Pseudomonadati</taxon>
        <taxon>Pseudomonadota</taxon>
        <taxon>Betaproteobacteria</taxon>
        <taxon>Rhodocyclales</taxon>
        <taxon>Rhodocyclaceae</taxon>
        <taxon>Propionivibrio</taxon>
    </lineage>
</organism>
<dbReference type="PANTHER" id="PTHR34610">
    <property type="entry name" value="SSL7007 PROTEIN"/>
    <property type="match status" value="1"/>
</dbReference>
<gene>
    <name evidence="2" type="ORF">SAMN05660652_01183</name>
</gene>
<reference evidence="2 3" key="1">
    <citation type="submission" date="2016-10" db="EMBL/GenBank/DDBJ databases">
        <authorList>
            <person name="de Groot N.N."/>
        </authorList>
    </citation>
    <scope>NUCLEOTIDE SEQUENCE [LARGE SCALE GENOMIC DNA]</scope>
    <source>
        <strain evidence="2 3">DSM 5885</strain>
    </source>
</reference>
<dbReference type="InterPro" id="IPR029060">
    <property type="entry name" value="PIN-like_dom_sf"/>
</dbReference>
<dbReference type="NCBIfam" id="TIGR00305">
    <property type="entry name" value="putative toxin-antitoxin system toxin component, PIN family"/>
    <property type="match status" value="1"/>
</dbReference>
<evidence type="ECO:0000259" key="1">
    <source>
        <dbReference type="Pfam" id="PF13470"/>
    </source>
</evidence>
<name>A0A1G7ZI65_9RHOO</name>
<evidence type="ECO:0000313" key="3">
    <source>
        <dbReference type="Proteomes" id="UP000198607"/>
    </source>
</evidence>
<dbReference type="Proteomes" id="UP000198607">
    <property type="component" value="Unassembled WGS sequence"/>
</dbReference>
<dbReference type="Pfam" id="PF13470">
    <property type="entry name" value="PIN_3"/>
    <property type="match status" value="1"/>
</dbReference>
<feature type="domain" description="PIN" evidence="1">
    <location>
        <begin position="2"/>
        <end position="117"/>
    </location>
</feature>
<dbReference type="PANTHER" id="PTHR34610:SF3">
    <property type="entry name" value="SSL7007 PROTEIN"/>
    <property type="match status" value="1"/>
</dbReference>
<dbReference type="EMBL" id="FNCY01000003">
    <property type="protein sequence ID" value="SDH08442.1"/>
    <property type="molecule type" value="Genomic_DNA"/>
</dbReference>
<dbReference type="InterPro" id="IPR002850">
    <property type="entry name" value="PIN_toxin-like"/>
</dbReference>